<feature type="compositionally biased region" description="Polar residues" evidence="1">
    <location>
        <begin position="122"/>
        <end position="134"/>
    </location>
</feature>
<feature type="compositionally biased region" description="Low complexity" evidence="1">
    <location>
        <begin position="89"/>
        <end position="121"/>
    </location>
</feature>
<keyword evidence="3" id="KW-0732">Signal</keyword>
<sequence length="370" mass="38620">MAPHPTTSHFLWCFLVLVVACVRAQSTNFTSTATSAASARSSSQSSSSASASASASASSFSSPSSSSSASFHSSSIIRSSASSSSFTFSSAPKSSSSSTSVTSTTTSSKSSSARSSVHTSFRPTSSHTTAVLIQTTPSATPSPTPEPVLTTTNEPSPSTSVNTDQRVAAASNGFWFNKGAVGGTFTVVALVIVGLLVAMVVLLRRRVARRKSARDTFFDTKNMFETPPSGRVSPGPSLISLGNQPMDAHSTPIPNYGTAFLVDTADYSITYPPGSSYPAEPERDTRQYYSTQPTAPISQQHHPTASDPQYTVEQDPYYADYYAANSGLDYQQPSSHPQATGASAAHGLPGRDSGYQQSIDSFYGAAGTAL</sequence>
<comment type="caution">
    <text evidence="4">The sequence shown here is derived from an EMBL/GenBank/DDBJ whole genome shotgun (WGS) entry which is preliminary data.</text>
</comment>
<evidence type="ECO:0000313" key="5">
    <source>
        <dbReference type="Proteomes" id="UP001221142"/>
    </source>
</evidence>
<dbReference type="AlphaFoldDB" id="A0AAD7C4T8"/>
<keyword evidence="2" id="KW-0812">Transmembrane</keyword>
<keyword evidence="2" id="KW-0472">Membrane</keyword>
<proteinExistence type="predicted"/>
<feature type="signal peptide" evidence="3">
    <location>
        <begin position="1"/>
        <end position="24"/>
    </location>
</feature>
<reference evidence="4" key="1">
    <citation type="submission" date="2023-03" db="EMBL/GenBank/DDBJ databases">
        <title>Massive genome expansion in bonnet fungi (Mycena s.s.) driven by repeated elements and novel gene families across ecological guilds.</title>
        <authorList>
            <consortium name="Lawrence Berkeley National Laboratory"/>
            <person name="Harder C.B."/>
            <person name="Miyauchi S."/>
            <person name="Viragh M."/>
            <person name="Kuo A."/>
            <person name="Thoen E."/>
            <person name="Andreopoulos B."/>
            <person name="Lu D."/>
            <person name="Skrede I."/>
            <person name="Drula E."/>
            <person name="Henrissat B."/>
            <person name="Morin E."/>
            <person name="Kohler A."/>
            <person name="Barry K."/>
            <person name="LaButti K."/>
            <person name="Morin E."/>
            <person name="Salamov A."/>
            <person name="Lipzen A."/>
            <person name="Mereny Z."/>
            <person name="Hegedus B."/>
            <person name="Baldrian P."/>
            <person name="Stursova M."/>
            <person name="Weitz H."/>
            <person name="Taylor A."/>
            <person name="Grigoriev I.V."/>
            <person name="Nagy L.G."/>
            <person name="Martin F."/>
            <person name="Kauserud H."/>
        </authorList>
    </citation>
    <scope>NUCLEOTIDE SEQUENCE</scope>
    <source>
        <strain evidence="4">9284</strain>
    </source>
</reference>
<feature type="region of interest" description="Disordered" evidence="1">
    <location>
        <begin position="328"/>
        <end position="353"/>
    </location>
</feature>
<dbReference type="EMBL" id="JARKIF010000005">
    <property type="protein sequence ID" value="KAJ7639027.1"/>
    <property type="molecule type" value="Genomic_DNA"/>
</dbReference>
<name>A0AAD7C4T8_9AGAR</name>
<dbReference type="Proteomes" id="UP001221142">
    <property type="component" value="Unassembled WGS sequence"/>
</dbReference>
<protein>
    <recommendedName>
        <fullName evidence="6">Transmembrane protein</fullName>
    </recommendedName>
</protein>
<accession>A0AAD7C4T8</accession>
<keyword evidence="2" id="KW-1133">Transmembrane helix</keyword>
<gene>
    <name evidence="4" type="ORF">FB45DRAFT_904516</name>
</gene>
<evidence type="ECO:0000256" key="3">
    <source>
        <dbReference type="SAM" id="SignalP"/>
    </source>
</evidence>
<evidence type="ECO:0000256" key="2">
    <source>
        <dbReference type="SAM" id="Phobius"/>
    </source>
</evidence>
<feature type="compositionally biased region" description="Polar residues" evidence="1">
    <location>
        <begin position="149"/>
        <end position="163"/>
    </location>
</feature>
<feature type="chain" id="PRO_5041951623" description="Transmembrane protein" evidence="3">
    <location>
        <begin position="25"/>
        <end position="370"/>
    </location>
</feature>
<evidence type="ECO:0000256" key="1">
    <source>
        <dbReference type="SAM" id="MobiDB-lite"/>
    </source>
</evidence>
<feature type="region of interest" description="Disordered" evidence="1">
    <location>
        <begin position="89"/>
        <end position="163"/>
    </location>
</feature>
<evidence type="ECO:0000313" key="4">
    <source>
        <dbReference type="EMBL" id="KAJ7639027.1"/>
    </source>
</evidence>
<evidence type="ECO:0008006" key="6">
    <source>
        <dbReference type="Google" id="ProtNLM"/>
    </source>
</evidence>
<keyword evidence="5" id="KW-1185">Reference proteome</keyword>
<feature type="compositionally biased region" description="Polar residues" evidence="1">
    <location>
        <begin position="328"/>
        <end position="341"/>
    </location>
</feature>
<organism evidence="4 5">
    <name type="scientific">Roridomyces roridus</name>
    <dbReference type="NCBI Taxonomy" id="1738132"/>
    <lineage>
        <taxon>Eukaryota</taxon>
        <taxon>Fungi</taxon>
        <taxon>Dikarya</taxon>
        <taxon>Basidiomycota</taxon>
        <taxon>Agaricomycotina</taxon>
        <taxon>Agaricomycetes</taxon>
        <taxon>Agaricomycetidae</taxon>
        <taxon>Agaricales</taxon>
        <taxon>Marasmiineae</taxon>
        <taxon>Mycenaceae</taxon>
        <taxon>Roridomyces</taxon>
    </lineage>
</organism>
<feature type="transmembrane region" description="Helical" evidence="2">
    <location>
        <begin position="180"/>
        <end position="203"/>
    </location>
</feature>